<evidence type="ECO:0000313" key="7">
    <source>
        <dbReference type="Proteomes" id="UP000630353"/>
    </source>
</evidence>
<dbReference type="SUPFAM" id="SSF46785">
    <property type="entry name" value="Winged helix' DNA-binding domain"/>
    <property type="match status" value="1"/>
</dbReference>
<keyword evidence="2" id="KW-0238">DNA-binding</keyword>
<dbReference type="InterPro" id="IPR018490">
    <property type="entry name" value="cNMP-bd_dom_sf"/>
</dbReference>
<gene>
    <name evidence="6" type="primary">ftrB</name>
    <name evidence="6" type="ORF">GCM10017083_50950</name>
</gene>
<evidence type="ECO:0000256" key="2">
    <source>
        <dbReference type="ARBA" id="ARBA00023125"/>
    </source>
</evidence>
<reference evidence="6" key="1">
    <citation type="journal article" date="2014" name="Int. J. Syst. Evol. Microbiol.">
        <title>Complete genome sequence of Corynebacterium casei LMG S-19264T (=DSM 44701T), isolated from a smear-ripened cheese.</title>
        <authorList>
            <consortium name="US DOE Joint Genome Institute (JGI-PGF)"/>
            <person name="Walter F."/>
            <person name="Albersmeier A."/>
            <person name="Kalinowski J."/>
            <person name="Ruckert C."/>
        </authorList>
    </citation>
    <scope>NUCLEOTIDE SEQUENCE</scope>
    <source>
        <strain evidence="6">KCTC 42651</strain>
    </source>
</reference>
<dbReference type="PROSITE" id="PS51063">
    <property type="entry name" value="HTH_CRP_2"/>
    <property type="match status" value="1"/>
</dbReference>
<dbReference type="InterPro" id="IPR000595">
    <property type="entry name" value="cNMP-bd_dom"/>
</dbReference>
<feature type="domain" description="Cyclic nucleotide-binding" evidence="4">
    <location>
        <begin position="14"/>
        <end position="116"/>
    </location>
</feature>
<evidence type="ECO:0000256" key="1">
    <source>
        <dbReference type="ARBA" id="ARBA00023015"/>
    </source>
</evidence>
<evidence type="ECO:0000313" key="6">
    <source>
        <dbReference type="EMBL" id="GHD62304.1"/>
    </source>
</evidence>
<comment type="caution">
    <text evidence="6">The sequence shown here is derived from an EMBL/GenBank/DDBJ whole genome shotgun (WGS) entry which is preliminary data.</text>
</comment>
<protein>
    <submittedName>
        <fullName evidence="6">Transcriptional regulator</fullName>
    </submittedName>
</protein>
<dbReference type="PROSITE" id="PS50042">
    <property type="entry name" value="CNMP_BINDING_3"/>
    <property type="match status" value="1"/>
</dbReference>
<dbReference type="AlphaFoldDB" id="A0A918XWT8"/>
<keyword evidence="7" id="KW-1185">Reference proteome</keyword>
<dbReference type="InterPro" id="IPR036390">
    <property type="entry name" value="WH_DNA-bd_sf"/>
</dbReference>
<dbReference type="InterPro" id="IPR014710">
    <property type="entry name" value="RmlC-like_jellyroll"/>
</dbReference>
<dbReference type="EMBL" id="BMZS01000014">
    <property type="protein sequence ID" value="GHD62304.1"/>
    <property type="molecule type" value="Genomic_DNA"/>
</dbReference>
<dbReference type="PANTHER" id="PTHR24567">
    <property type="entry name" value="CRP FAMILY TRANSCRIPTIONAL REGULATORY PROTEIN"/>
    <property type="match status" value="1"/>
</dbReference>
<dbReference type="InterPro" id="IPR050397">
    <property type="entry name" value="Env_Response_Regulators"/>
</dbReference>
<dbReference type="InterPro" id="IPR036388">
    <property type="entry name" value="WH-like_DNA-bd_sf"/>
</dbReference>
<dbReference type="Pfam" id="PF00027">
    <property type="entry name" value="cNMP_binding"/>
    <property type="match status" value="1"/>
</dbReference>
<keyword evidence="1" id="KW-0805">Transcription regulation</keyword>
<dbReference type="Proteomes" id="UP000630353">
    <property type="component" value="Unassembled WGS sequence"/>
</dbReference>
<proteinExistence type="predicted"/>
<dbReference type="RefSeq" id="WP_189995028.1">
    <property type="nucleotide sequence ID" value="NZ_BMZS01000014.1"/>
</dbReference>
<dbReference type="GO" id="GO:0003700">
    <property type="term" value="F:DNA-binding transcription factor activity"/>
    <property type="evidence" value="ECO:0007669"/>
    <property type="project" value="TreeGrafter"/>
</dbReference>
<dbReference type="SUPFAM" id="SSF51206">
    <property type="entry name" value="cAMP-binding domain-like"/>
    <property type="match status" value="1"/>
</dbReference>
<evidence type="ECO:0000259" key="4">
    <source>
        <dbReference type="PROSITE" id="PS50042"/>
    </source>
</evidence>
<dbReference type="CDD" id="cd00038">
    <property type="entry name" value="CAP_ED"/>
    <property type="match status" value="1"/>
</dbReference>
<reference evidence="6" key="2">
    <citation type="submission" date="2020-09" db="EMBL/GenBank/DDBJ databases">
        <authorList>
            <person name="Sun Q."/>
            <person name="Kim S."/>
        </authorList>
    </citation>
    <scope>NUCLEOTIDE SEQUENCE</scope>
    <source>
        <strain evidence="6">KCTC 42651</strain>
    </source>
</reference>
<dbReference type="Gene3D" id="1.10.10.10">
    <property type="entry name" value="Winged helix-like DNA-binding domain superfamily/Winged helix DNA-binding domain"/>
    <property type="match status" value="1"/>
</dbReference>
<dbReference type="SMART" id="SM00100">
    <property type="entry name" value="cNMP"/>
    <property type="match status" value="1"/>
</dbReference>
<evidence type="ECO:0000256" key="3">
    <source>
        <dbReference type="ARBA" id="ARBA00023163"/>
    </source>
</evidence>
<sequence>MRSEDLPTVRALDLFAAMSEESFDILMQGAFLQWFPPQVTLIEEGGGADFLHVVVEGAVEMVARGNDRETTMAIMEPVSTFILAAVLRDAVYLMTARTLERSRILMIPAESVRDAMDRDPAFMRAIVWELSGAFRGAVKALKSQKLRTGVERLSNWLLVQHDEQGAAGTVRLAFDKRTLAALLGMTPENLSRAFGTLRAYGVDVNGREVVLNQLDDLRRLAKPDPLMDDGRV</sequence>
<dbReference type="GO" id="GO:0005829">
    <property type="term" value="C:cytosol"/>
    <property type="evidence" value="ECO:0007669"/>
    <property type="project" value="TreeGrafter"/>
</dbReference>
<dbReference type="GO" id="GO:0003677">
    <property type="term" value="F:DNA binding"/>
    <property type="evidence" value="ECO:0007669"/>
    <property type="project" value="UniProtKB-KW"/>
</dbReference>
<dbReference type="InterPro" id="IPR012318">
    <property type="entry name" value="HTH_CRP"/>
</dbReference>
<evidence type="ECO:0000259" key="5">
    <source>
        <dbReference type="PROSITE" id="PS51063"/>
    </source>
</evidence>
<dbReference type="NCBIfam" id="NF006901">
    <property type="entry name" value="PRK09392.1"/>
    <property type="match status" value="1"/>
</dbReference>
<accession>A0A918XWT8</accession>
<name>A0A918XWT8_9PROT</name>
<keyword evidence="3" id="KW-0804">Transcription</keyword>
<dbReference type="Pfam" id="PF13545">
    <property type="entry name" value="HTH_Crp_2"/>
    <property type="match status" value="1"/>
</dbReference>
<feature type="domain" description="HTH crp-type" evidence="5">
    <location>
        <begin position="147"/>
        <end position="215"/>
    </location>
</feature>
<dbReference type="PANTHER" id="PTHR24567:SF26">
    <property type="entry name" value="REGULATORY PROTEIN YEIL"/>
    <property type="match status" value="1"/>
</dbReference>
<dbReference type="Gene3D" id="2.60.120.10">
    <property type="entry name" value="Jelly Rolls"/>
    <property type="match status" value="1"/>
</dbReference>
<organism evidence="6 7">
    <name type="scientific">Thalassobaculum fulvum</name>
    <dbReference type="NCBI Taxonomy" id="1633335"/>
    <lineage>
        <taxon>Bacteria</taxon>
        <taxon>Pseudomonadati</taxon>
        <taxon>Pseudomonadota</taxon>
        <taxon>Alphaproteobacteria</taxon>
        <taxon>Rhodospirillales</taxon>
        <taxon>Thalassobaculaceae</taxon>
        <taxon>Thalassobaculum</taxon>
    </lineage>
</organism>